<feature type="transmembrane region" description="Helical" evidence="8">
    <location>
        <begin position="148"/>
        <end position="169"/>
    </location>
</feature>
<dbReference type="InterPro" id="IPR051907">
    <property type="entry name" value="DoxX-like_oxidoreductase"/>
</dbReference>
<feature type="compositionally biased region" description="Acidic residues" evidence="7">
    <location>
        <begin position="30"/>
        <end position="39"/>
    </location>
</feature>
<feature type="transmembrane region" description="Helical" evidence="8">
    <location>
        <begin position="113"/>
        <end position="141"/>
    </location>
</feature>
<comment type="subcellular location">
    <subcellularLocation>
        <location evidence="1">Cell membrane</location>
        <topology evidence="1">Multi-pass membrane protein</topology>
    </subcellularLocation>
</comment>
<evidence type="ECO:0000256" key="5">
    <source>
        <dbReference type="ARBA" id="ARBA00022989"/>
    </source>
</evidence>
<evidence type="ECO:0000256" key="8">
    <source>
        <dbReference type="SAM" id="Phobius"/>
    </source>
</evidence>
<evidence type="ECO:0000313" key="10">
    <source>
        <dbReference type="Proteomes" id="UP000295444"/>
    </source>
</evidence>
<proteinExistence type="inferred from homology"/>
<dbReference type="OrthoDB" id="346004at2"/>
<keyword evidence="5 8" id="KW-1133">Transmembrane helix</keyword>
<feature type="region of interest" description="Disordered" evidence="7">
    <location>
        <begin position="24"/>
        <end position="48"/>
    </location>
</feature>
<feature type="transmembrane region" description="Helical" evidence="8">
    <location>
        <begin position="53"/>
        <end position="74"/>
    </location>
</feature>
<dbReference type="Proteomes" id="UP000295444">
    <property type="component" value="Unassembled WGS sequence"/>
</dbReference>
<dbReference type="EMBL" id="SNXZ01000003">
    <property type="protein sequence ID" value="TDP98071.1"/>
    <property type="molecule type" value="Genomic_DNA"/>
</dbReference>
<keyword evidence="10" id="KW-1185">Reference proteome</keyword>
<evidence type="ECO:0000256" key="3">
    <source>
        <dbReference type="ARBA" id="ARBA00022475"/>
    </source>
</evidence>
<dbReference type="Pfam" id="PF07681">
    <property type="entry name" value="DoxX"/>
    <property type="match status" value="1"/>
</dbReference>
<gene>
    <name evidence="9" type="ORF">EV186_1031051</name>
</gene>
<evidence type="ECO:0000256" key="6">
    <source>
        <dbReference type="ARBA" id="ARBA00023136"/>
    </source>
</evidence>
<keyword evidence="3" id="KW-1003">Cell membrane</keyword>
<dbReference type="InterPro" id="IPR032808">
    <property type="entry name" value="DoxX"/>
</dbReference>
<dbReference type="PANTHER" id="PTHR33452:SF1">
    <property type="entry name" value="INNER MEMBRANE PROTEIN YPHA-RELATED"/>
    <property type="match status" value="1"/>
</dbReference>
<sequence length="209" mass="21865">MTGADEAFGQYDFTQGATQVIKAPGLSNDVDADDDYDPFDDPRRREPPAWHGGADLGLLVLRVTLAVLFVAHGVQHLFGWLNGPGIGGTEKMLAGFGFDQTTLLAWLNGVSEILGGVLIGLGLFTPAGAAAILGVMACAIAVKADVNLFAAGAELEIVYAAAAFTVLFAGPGRISLDRHTPWYRKAPTFGVIFLVIALGAAAGVYYGLR</sequence>
<feature type="transmembrane region" description="Helical" evidence="8">
    <location>
        <begin position="189"/>
        <end position="208"/>
    </location>
</feature>
<evidence type="ECO:0000256" key="2">
    <source>
        <dbReference type="ARBA" id="ARBA00006679"/>
    </source>
</evidence>
<dbReference type="GO" id="GO:0005886">
    <property type="term" value="C:plasma membrane"/>
    <property type="evidence" value="ECO:0007669"/>
    <property type="project" value="UniProtKB-SubCell"/>
</dbReference>
<dbReference type="AlphaFoldDB" id="A0A4R6SDQ7"/>
<name>A0A4R6SDQ7_LABRH</name>
<accession>A0A4R6SDQ7</accession>
<keyword evidence="4 8" id="KW-0812">Transmembrane</keyword>
<evidence type="ECO:0000256" key="7">
    <source>
        <dbReference type="SAM" id="MobiDB-lite"/>
    </source>
</evidence>
<comment type="caution">
    <text evidence="9">The sequence shown here is derived from an EMBL/GenBank/DDBJ whole genome shotgun (WGS) entry which is preliminary data.</text>
</comment>
<evidence type="ECO:0000313" key="9">
    <source>
        <dbReference type="EMBL" id="TDP98071.1"/>
    </source>
</evidence>
<evidence type="ECO:0000256" key="1">
    <source>
        <dbReference type="ARBA" id="ARBA00004651"/>
    </source>
</evidence>
<protein>
    <submittedName>
        <fullName evidence="9">Putative oxidoreductase</fullName>
    </submittedName>
</protein>
<keyword evidence="6 8" id="KW-0472">Membrane</keyword>
<comment type="similarity">
    <text evidence="2">Belongs to the DoxX family.</text>
</comment>
<evidence type="ECO:0000256" key="4">
    <source>
        <dbReference type="ARBA" id="ARBA00022692"/>
    </source>
</evidence>
<dbReference type="PANTHER" id="PTHR33452">
    <property type="entry name" value="OXIDOREDUCTASE CATD-RELATED"/>
    <property type="match status" value="1"/>
</dbReference>
<organism evidence="9 10">
    <name type="scientific">Labedaea rhizosphaerae</name>
    <dbReference type="NCBI Taxonomy" id="598644"/>
    <lineage>
        <taxon>Bacteria</taxon>
        <taxon>Bacillati</taxon>
        <taxon>Actinomycetota</taxon>
        <taxon>Actinomycetes</taxon>
        <taxon>Pseudonocardiales</taxon>
        <taxon>Pseudonocardiaceae</taxon>
        <taxon>Labedaea</taxon>
    </lineage>
</organism>
<reference evidence="9 10" key="1">
    <citation type="submission" date="2019-03" db="EMBL/GenBank/DDBJ databases">
        <title>Genomic Encyclopedia of Type Strains, Phase IV (KMG-IV): sequencing the most valuable type-strain genomes for metagenomic binning, comparative biology and taxonomic classification.</title>
        <authorList>
            <person name="Goeker M."/>
        </authorList>
    </citation>
    <scope>NUCLEOTIDE SEQUENCE [LARGE SCALE GENOMIC DNA]</scope>
    <source>
        <strain evidence="9 10">DSM 45361</strain>
    </source>
</reference>